<comment type="catalytic activity">
    <reaction evidence="1">
        <text>ATP + protein L-histidine = ADP + protein N-phospho-L-histidine.</text>
        <dbReference type="EC" id="2.7.13.3"/>
    </reaction>
</comment>
<reference evidence="11" key="1">
    <citation type="journal article" date="2019" name="Int. J. Syst. Evol. Microbiol.">
        <title>The Global Catalogue of Microorganisms (GCM) 10K type strain sequencing project: providing services to taxonomists for standard genome sequencing and annotation.</title>
        <authorList>
            <consortium name="The Broad Institute Genomics Platform"/>
            <consortium name="The Broad Institute Genome Sequencing Center for Infectious Disease"/>
            <person name="Wu L."/>
            <person name="Ma J."/>
        </authorList>
    </citation>
    <scope>NUCLEOTIDE SEQUENCE [LARGE SCALE GENOMIC DNA]</scope>
    <source>
        <strain evidence="11">NBRC 102407</strain>
    </source>
</reference>
<evidence type="ECO:0000259" key="9">
    <source>
        <dbReference type="PROSITE" id="PS50112"/>
    </source>
</evidence>
<dbReference type="InterPro" id="IPR003661">
    <property type="entry name" value="HisK_dim/P_dom"/>
</dbReference>
<evidence type="ECO:0000256" key="3">
    <source>
        <dbReference type="ARBA" id="ARBA00022553"/>
    </source>
</evidence>
<feature type="domain" description="Histidine kinase" evidence="8">
    <location>
        <begin position="385"/>
        <end position="603"/>
    </location>
</feature>
<evidence type="ECO:0000256" key="6">
    <source>
        <dbReference type="ARBA" id="ARBA00023012"/>
    </source>
</evidence>
<dbReference type="PANTHER" id="PTHR43711:SF1">
    <property type="entry name" value="HISTIDINE KINASE 1"/>
    <property type="match status" value="1"/>
</dbReference>
<name>A0ABQ6F9Q8_9RHOO</name>
<dbReference type="Gene3D" id="3.30.450.20">
    <property type="entry name" value="PAS domain"/>
    <property type="match status" value="1"/>
</dbReference>
<keyword evidence="7" id="KW-0812">Transmembrane</keyword>
<keyword evidence="7" id="KW-0472">Membrane</keyword>
<comment type="caution">
    <text evidence="10">The sequence shown here is derived from an EMBL/GenBank/DDBJ whole genome shotgun (WGS) entry which is preliminary data.</text>
</comment>
<dbReference type="InterPro" id="IPR004358">
    <property type="entry name" value="Sig_transdc_His_kin-like_C"/>
</dbReference>
<accession>A0ABQ6F9Q8</accession>
<dbReference type="PROSITE" id="PS50109">
    <property type="entry name" value="HIS_KIN"/>
    <property type="match status" value="1"/>
</dbReference>
<dbReference type="EMBL" id="BSPX01000011">
    <property type="protein sequence ID" value="GLT21641.1"/>
    <property type="molecule type" value="Genomic_DNA"/>
</dbReference>
<dbReference type="SUPFAM" id="SSF47384">
    <property type="entry name" value="Homodimeric domain of signal transducing histidine kinase"/>
    <property type="match status" value="1"/>
</dbReference>
<keyword evidence="6" id="KW-0902">Two-component regulatory system</keyword>
<proteinExistence type="predicted"/>
<dbReference type="SMART" id="SM00387">
    <property type="entry name" value="HATPase_c"/>
    <property type="match status" value="1"/>
</dbReference>
<dbReference type="Gene3D" id="3.30.565.10">
    <property type="entry name" value="Histidine kinase-like ATPase, C-terminal domain"/>
    <property type="match status" value="1"/>
</dbReference>
<protein>
    <recommendedName>
        <fullName evidence="2">histidine kinase</fullName>
        <ecNumber evidence="2">2.7.13.3</ecNumber>
    </recommendedName>
</protein>
<evidence type="ECO:0000256" key="5">
    <source>
        <dbReference type="ARBA" id="ARBA00022777"/>
    </source>
</evidence>
<dbReference type="PROSITE" id="PS50112">
    <property type="entry name" value="PAS"/>
    <property type="match status" value="1"/>
</dbReference>
<feature type="domain" description="PAS" evidence="9">
    <location>
        <begin position="258"/>
        <end position="304"/>
    </location>
</feature>
<dbReference type="SMART" id="SM00388">
    <property type="entry name" value="HisKA"/>
    <property type="match status" value="1"/>
</dbReference>
<keyword evidence="3" id="KW-0597">Phosphoprotein</keyword>
<dbReference type="CDD" id="cd00082">
    <property type="entry name" value="HisKA"/>
    <property type="match status" value="1"/>
</dbReference>
<dbReference type="Pfam" id="PF08448">
    <property type="entry name" value="PAS_4"/>
    <property type="match status" value="1"/>
</dbReference>
<evidence type="ECO:0000313" key="10">
    <source>
        <dbReference type="EMBL" id="GLT21641.1"/>
    </source>
</evidence>
<dbReference type="PANTHER" id="PTHR43711">
    <property type="entry name" value="TWO-COMPONENT HISTIDINE KINASE"/>
    <property type="match status" value="1"/>
</dbReference>
<evidence type="ECO:0000256" key="2">
    <source>
        <dbReference type="ARBA" id="ARBA00012438"/>
    </source>
</evidence>
<dbReference type="InterPro" id="IPR005467">
    <property type="entry name" value="His_kinase_dom"/>
</dbReference>
<organism evidence="10 11">
    <name type="scientific">Zoogloea oryzae</name>
    <dbReference type="NCBI Taxonomy" id="310767"/>
    <lineage>
        <taxon>Bacteria</taxon>
        <taxon>Pseudomonadati</taxon>
        <taxon>Pseudomonadota</taxon>
        <taxon>Betaproteobacteria</taxon>
        <taxon>Rhodocyclales</taxon>
        <taxon>Zoogloeaceae</taxon>
        <taxon>Zoogloea</taxon>
    </lineage>
</organism>
<dbReference type="InterPro" id="IPR013656">
    <property type="entry name" value="PAS_4"/>
</dbReference>
<feature type="transmembrane region" description="Helical" evidence="7">
    <location>
        <begin position="168"/>
        <end position="189"/>
    </location>
</feature>
<evidence type="ECO:0000313" key="11">
    <source>
        <dbReference type="Proteomes" id="UP001157167"/>
    </source>
</evidence>
<dbReference type="Pfam" id="PF02518">
    <property type="entry name" value="HATPase_c"/>
    <property type="match status" value="1"/>
</dbReference>
<gene>
    <name evidence="10" type="ORF">GCM10007933_10930</name>
</gene>
<dbReference type="SUPFAM" id="SSF55874">
    <property type="entry name" value="ATPase domain of HSP90 chaperone/DNA topoisomerase II/histidine kinase"/>
    <property type="match status" value="1"/>
</dbReference>
<dbReference type="Proteomes" id="UP001157167">
    <property type="component" value="Unassembled WGS sequence"/>
</dbReference>
<feature type="transmembrane region" description="Helical" evidence="7">
    <location>
        <begin position="12"/>
        <end position="32"/>
    </location>
</feature>
<dbReference type="CDD" id="cd00075">
    <property type="entry name" value="HATPase"/>
    <property type="match status" value="1"/>
</dbReference>
<dbReference type="RefSeq" id="WP_284187050.1">
    <property type="nucleotide sequence ID" value="NZ_BSPX01000011.1"/>
</dbReference>
<dbReference type="PRINTS" id="PR00344">
    <property type="entry name" value="BCTRLSENSOR"/>
</dbReference>
<dbReference type="Gene3D" id="1.10.287.130">
    <property type="match status" value="1"/>
</dbReference>
<keyword evidence="7" id="KW-1133">Transmembrane helix</keyword>
<dbReference type="InterPro" id="IPR000014">
    <property type="entry name" value="PAS"/>
</dbReference>
<evidence type="ECO:0000256" key="7">
    <source>
        <dbReference type="SAM" id="Phobius"/>
    </source>
</evidence>
<evidence type="ECO:0000256" key="4">
    <source>
        <dbReference type="ARBA" id="ARBA00022679"/>
    </source>
</evidence>
<dbReference type="Pfam" id="PF00512">
    <property type="entry name" value="HisKA"/>
    <property type="match status" value="1"/>
</dbReference>
<dbReference type="InterPro" id="IPR036890">
    <property type="entry name" value="HATPase_C_sf"/>
</dbReference>
<dbReference type="InterPro" id="IPR050736">
    <property type="entry name" value="Sensor_HK_Regulatory"/>
</dbReference>
<evidence type="ECO:0000259" key="8">
    <source>
        <dbReference type="PROSITE" id="PS50109"/>
    </source>
</evidence>
<keyword evidence="5" id="KW-0418">Kinase</keyword>
<evidence type="ECO:0000256" key="1">
    <source>
        <dbReference type="ARBA" id="ARBA00000085"/>
    </source>
</evidence>
<keyword evidence="11" id="KW-1185">Reference proteome</keyword>
<dbReference type="InterPro" id="IPR036097">
    <property type="entry name" value="HisK_dim/P_sf"/>
</dbReference>
<keyword evidence="4" id="KW-0808">Transferase</keyword>
<dbReference type="InterPro" id="IPR003594">
    <property type="entry name" value="HATPase_dom"/>
</dbReference>
<dbReference type="EC" id="2.7.13.3" evidence="2"/>
<sequence>MIPARSSSADRAGLFVLVAGLAAALLVAFLAVRNQTEQRATELVDQGSRLVKALAAIPKDGLVPSPGRPNPLAAVLRAHGNADLAYGLVTDPQGQPLSEVTAPGLTPSVLPLAADKPAEWFGHRPVDSGAAGLELIEFHGPLLHDGRLEGFVRVAFRAPTLGFDARQLPFLAGLALPILLLVPLFFFMLRSQLRPLQEVSQRVEQLAASAPADLAGDATARDLVTRFGRFLDATEKRIRELEAGRGDAETAIKLLGYKREKVESALETLPEGVLVLDEGSLTVFANTKVGPLLSVDPAALVGKQPTEWPVEGGVLRALSPLLGGASTSQTADFHPDGNESRRVSVWALPLFAPRDATRRLGSLIVLRETTDQMLAAQARDEFIAHVAHELKTPLANITLYGELLRDDPNLAADTRVEAINTVCDESRRAAALINNLLNISRIEAGSIVIDRQRVRLAELLADCMEQLQHTGASRDLRLQVSVPPELPPVELDKDLLRIALNNLLTNAAKYNRTGGEIILSAEETDERIVITVQDSGIGIPAADLPRIFDKFYRSADREAVARGGHGLGLYLARQIVELHQGQIEVTSQPGQGTRVTLSFRKPHVLLRAA</sequence>